<organism evidence="2 3">
    <name type="scientific">Tothia fuscella</name>
    <dbReference type="NCBI Taxonomy" id="1048955"/>
    <lineage>
        <taxon>Eukaryota</taxon>
        <taxon>Fungi</taxon>
        <taxon>Dikarya</taxon>
        <taxon>Ascomycota</taxon>
        <taxon>Pezizomycotina</taxon>
        <taxon>Dothideomycetes</taxon>
        <taxon>Pleosporomycetidae</taxon>
        <taxon>Venturiales</taxon>
        <taxon>Cylindrosympodiaceae</taxon>
        <taxon>Tothia</taxon>
    </lineage>
</organism>
<evidence type="ECO:0000313" key="2">
    <source>
        <dbReference type="EMBL" id="KAF2424828.1"/>
    </source>
</evidence>
<dbReference type="InterPro" id="IPR011009">
    <property type="entry name" value="Kinase-like_dom_sf"/>
</dbReference>
<evidence type="ECO:0000313" key="3">
    <source>
        <dbReference type="Proteomes" id="UP000800235"/>
    </source>
</evidence>
<name>A0A9P4NK34_9PEZI</name>
<keyword evidence="3" id="KW-1185">Reference proteome</keyword>
<protein>
    <recommendedName>
        <fullName evidence="1">Aminoglycoside phosphotransferase domain-containing protein</fullName>
    </recommendedName>
</protein>
<dbReference type="OrthoDB" id="25129at2759"/>
<dbReference type="Proteomes" id="UP000800235">
    <property type="component" value="Unassembled WGS sequence"/>
</dbReference>
<dbReference type="Pfam" id="PF01636">
    <property type="entry name" value="APH"/>
    <property type="match status" value="1"/>
</dbReference>
<evidence type="ECO:0000259" key="1">
    <source>
        <dbReference type="Pfam" id="PF01636"/>
    </source>
</evidence>
<dbReference type="EMBL" id="MU007073">
    <property type="protein sequence ID" value="KAF2424828.1"/>
    <property type="molecule type" value="Genomic_DNA"/>
</dbReference>
<dbReference type="SUPFAM" id="SSF56112">
    <property type="entry name" value="Protein kinase-like (PK-like)"/>
    <property type="match status" value="1"/>
</dbReference>
<comment type="caution">
    <text evidence="2">The sequence shown here is derived from an EMBL/GenBank/DDBJ whole genome shotgun (WGS) entry which is preliminary data.</text>
</comment>
<dbReference type="Gene3D" id="3.30.200.20">
    <property type="entry name" value="Phosphorylase Kinase, domain 1"/>
    <property type="match status" value="1"/>
</dbReference>
<feature type="domain" description="Aminoglycoside phosphotransferase" evidence="1">
    <location>
        <begin position="131"/>
        <end position="265"/>
    </location>
</feature>
<accession>A0A9P4NK34</accession>
<dbReference type="AlphaFoldDB" id="A0A9P4NK34"/>
<gene>
    <name evidence="2" type="ORF">EJ08DRAFT_594903</name>
</gene>
<dbReference type="InterPro" id="IPR002575">
    <property type="entry name" value="Aminoglycoside_PTrfase"/>
</dbReference>
<dbReference type="Gene3D" id="3.90.1200.10">
    <property type="match status" value="1"/>
</dbReference>
<reference evidence="2" key="1">
    <citation type="journal article" date="2020" name="Stud. Mycol.">
        <title>101 Dothideomycetes genomes: a test case for predicting lifestyles and emergence of pathogens.</title>
        <authorList>
            <person name="Haridas S."/>
            <person name="Albert R."/>
            <person name="Binder M."/>
            <person name="Bloem J."/>
            <person name="Labutti K."/>
            <person name="Salamov A."/>
            <person name="Andreopoulos B."/>
            <person name="Baker S."/>
            <person name="Barry K."/>
            <person name="Bills G."/>
            <person name="Bluhm B."/>
            <person name="Cannon C."/>
            <person name="Castanera R."/>
            <person name="Culley D."/>
            <person name="Daum C."/>
            <person name="Ezra D."/>
            <person name="Gonzalez J."/>
            <person name="Henrissat B."/>
            <person name="Kuo A."/>
            <person name="Liang C."/>
            <person name="Lipzen A."/>
            <person name="Lutzoni F."/>
            <person name="Magnuson J."/>
            <person name="Mondo S."/>
            <person name="Nolan M."/>
            <person name="Ohm R."/>
            <person name="Pangilinan J."/>
            <person name="Park H.-J."/>
            <person name="Ramirez L."/>
            <person name="Alfaro M."/>
            <person name="Sun H."/>
            <person name="Tritt A."/>
            <person name="Yoshinaga Y."/>
            <person name="Zwiers L.-H."/>
            <person name="Turgeon B."/>
            <person name="Goodwin S."/>
            <person name="Spatafora J."/>
            <person name="Crous P."/>
            <person name="Grigoriev I."/>
        </authorList>
    </citation>
    <scope>NUCLEOTIDE SEQUENCE</scope>
    <source>
        <strain evidence="2">CBS 130266</strain>
    </source>
</reference>
<sequence>MAPEITTTIQMEEYLNLHSISHTSIDPLTAGGTNYSWMITAPDSSKSIVKHATPHLKILPHVSLPIERLEYEANAISTLSGLSLRSLTGDHIGVPTILHFNPKAHVLQIPNVGSRNLVEAFTSPELDMTLLGARIGKFLADLHSLPAELKVGNNQLVKLATQHCTQHLPRVLRERGYDDTVGARILDMLFDGQEDVSCQCHGDFLHSNIVVADSEGPSPKLTVIDWEWTRRGNGVLDVGLFAGEIWLMEYAHGKRGLLGAFLAAYVETRPLDSRDKLLAAARFAAHITYWATQVKWKEAEHSLDMSYRLLQKVLERDILWLRDSPIKRIFLD</sequence>
<proteinExistence type="predicted"/>